<dbReference type="InterPro" id="IPR039424">
    <property type="entry name" value="SBP_5"/>
</dbReference>
<dbReference type="GO" id="GO:0030313">
    <property type="term" value="C:cell envelope"/>
    <property type="evidence" value="ECO:0007669"/>
    <property type="project" value="UniProtKB-SubCell"/>
</dbReference>
<dbReference type="GO" id="GO:1904680">
    <property type="term" value="F:peptide transmembrane transporter activity"/>
    <property type="evidence" value="ECO:0007669"/>
    <property type="project" value="TreeGrafter"/>
</dbReference>
<protein>
    <submittedName>
        <fullName evidence="7">Peptide/nickel transport system substrate-binding protein</fullName>
    </submittedName>
</protein>
<evidence type="ECO:0000256" key="5">
    <source>
        <dbReference type="SAM" id="SignalP"/>
    </source>
</evidence>
<dbReference type="InterPro" id="IPR000914">
    <property type="entry name" value="SBP_5_dom"/>
</dbReference>
<dbReference type="CDD" id="cd08513">
    <property type="entry name" value="PBP2_thermophilic_Hb8_like"/>
    <property type="match status" value="1"/>
</dbReference>
<evidence type="ECO:0000256" key="4">
    <source>
        <dbReference type="ARBA" id="ARBA00022729"/>
    </source>
</evidence>
<sequence>MSKRKSHTASWYKRKSTYTLGAAAIGLMMTVAGCGTASNTNSSTGSSSNSQPTPGGTITFAVAPQTNLDWFFPISNAAADSVANFQLIYQMYKPLIWIDNNYNINWNSSIASKITYNKKGTVYHVFLNPKWHWSNGQPITSKDVLFSWNVIKAASANNAPNPWPYVGVGTGDIPNGVASVVANSPYEVTFTLDKPANQHWFIYNGLIQIIPMPASAWNKYPNNITEEIKYLGANATNPMFDSVVDGPFMMKNAVPNQSWTLVPNPKYDGHKSIIHKLIFAYEASNAAEFSALESGTVNVGYLDLSQYGSRQALLSKGYTITPEYSFGYYNTQLNMFPGAKTAPIFDQLYIRQAIDMGIDRNAIDQSVFHGYGAPAYGPIPTVPKTQFLDPTLTHNPYPYNPAAGKKLLEEHGWHEVNGVMTKGNQKLKFTMLYVSGTTSGQDEAELMVQGWAQEGIQVTLKPMPFSTLISVTSNPKDPNSWQMATGSGWFYNGPGFYPTGGQLYATNAPSGFGYSNPEEDALIAATHQPYSTDAQNMKAFFAYEEFTAKQLPIIWNNNVATLVVSASNVHNVQQYYNGATDFPQMQYWWVSGQSNSSN</sequence>
<dbReference type="RefSeq" id="WP_072872775.1">
    <property type="nucleotide sequence ID" value="NZ_FRAF01000002.1"/>
</dbReference>
<keyword evidence="4 5" id="KW-0732">Signal</keyword>
<evidence type="ECO:0000256" key="2">
    <source>
        <dbReference type="ARBA" id="ARBA00005695"/>
    </source>
</evidence>
<feature type="chain" id="PRO_5012093353" evidence="5">
    <location>
        <begin position="38"/>
        <end position="598"/>
    </location>
</feature>
<dbReference type="GO" id="GO:0015833">
    <property type="term" value="P:peptide transport"/>
    <property type="evidence" value="ECO:0007669"/>
    <property type="project" value="TreeGrafter"/>
</dbReference>
<dbReference type="PANTHER" id="PTHR30290:SF10">
    <property type="entry name" value="PERIPLASMIC OLIGOPEPTIDE-BINDING PROTEIN-RELATED"/>
    <property type="match status" value="1"/>
</dbReference>
<dbReference type="Gene3D" id="3.40.190.10">
    <property type="entry name" value="Periplasmic binding protein-like II"/>
    <property type="match status" value="1"/>
</dbReference>
<dbReference type="InterPro" id="IPR030678">
    <property type="entry name" value="Peptide/Ni-bd"/>
</dbReference>
<proteinExistence type="inferred from homology"/>
<dbReference type="Pfam" id="PF00496">
    <property type="entry name" value="SBP_bac_5"/>
    <property type="match status" value="1"/>
</dbReference>
<dbReference type="Gene3D" id="3.10.105.10">
    <property type="entry name" value="Dipeptide-binding Protein, Domain 3"/>
    <property type="match status" value="1"/>
</dbReference>
<organism evidence="7 8">
    <name type="scientific">Alicyclobacillus tolerans</name>
    <dbReference type="NCBI Taxonomy" id="90970"/>
    <lineage>
        <taxon>Bacteria</taxon>
        <taxon>Bacillati</taxon>
        <taxon>Bacillota</taxon>
        <taxon>Bacilli</taxon>
        <taxon>Bacillales</taxon>
        <taxon>Alicyclobacillaceae</taxon>
        <taxon>Alicyclobacillus</taxon>
    </lineage>
</organism>
<dbReference type="SUPFAM" id="SSF53850">
    <property type="entry name" value="Periplasmic binding protein-like II"/>
    <property type="match status" value="1"/>
</dbReference>
<feature type="domain" description="Solute-binding protein family 5" evidence="6">
    <location>
        <begin position="110"/>
        <end position="492"/>
    </location>
</feature>
<accession>A0A1M6KSU6</accession>
<reference evidence="8" key="1">
    <citation type="submission" date="2016-11" db="EMBL/GenBank/DDBJ databases">
        <authorList>
            <person name="Varghese N."/>
            <person name="Submissions S."/>
        </authorList>
    </citation>
    <scope>NUCLEOTIDE SEQUENCE [LARGE SCALE GENOMIC DNA]</scope>
    <source>
        <strain evidence="8">USBA-503</strain>
    </source>
</reference>
<evidence type="ECO:0000313" key="7">
    <source>
        <dbReference type="EMBL" id="SHJ62067.1"/>
    </source>
</evidence>
<dbReference type="AlphaFoldDB" id="A0A1M6KSU6"/>
<evidence type="ECO:0000256" key="1">
    <source>
        <dbReference type="ARBA" id="ARBA00004196"/>
    </source>
</evidence>
<evidence type="ECO:0000256" key="3">
    <source>
        <dbReference type="ARBA" id="ARBA00022448"/>
    </source>
</evidence>
<dbReference type="GO" id="GO:0042597">
    <property type="term" value="C:periplasmic space"/>
    <property type="evidence" value="ECO:0007669"/>
    <property type="project" value="UniProtKB-ARBA"/>
</dbReference>
<comment type="subcellular location">
    <subcellularLocation>
        <location evidence="1">Cell envelope</location>
    </subcellularLocation>
</comment>
<gene>
    <name evidence="7" type="ORF">SAMN05443507_1024</name>
</gene>
<dbReference type="STRING" id="1830138.SAMN05443507_1024"/>
<feature type="signal peptide" evidence="5">
    <location>
        <begin position="1"/>
        <end position="37"/>
    </location>
</feature>
<dbReference type="PANTHER" id="PTHR30290">
    <property type="entry name" value="PERIPLASMIC BINDING COMPONENT OF ABC TRANSPORTER"/>
    <property type="match status" value="1"/>
</dbReference>
<comment type="similarity">
    <text evidence="2">Belongs to the bacterial solute-binding protein 5 family.</text>
</comment>
<dbReference type="PROSITE" id="PS51257">
    <property type="entry name" value="PROKAR_LIPOPROTEIN"/>
    <property type="match status" value="1"/>
</dbReference>
<dbReference type="PIRSF" id="PIRSF002741">
    <property type="entry name" value="MppA"/>
    <property type="match status" value="1"/>
</dbReference>
<dbReference type="OrthoDB" id="48318at2"/>
<dbReference type="GO" id="GO:0043190">
    <property type="term" value="C:ATP-binding cassette (ABC) transporter complex"/>
    <property type="evidence" value="ECO:0007669"/>
    <property type="project" value="InterPro"/>
</dbReference>
<keyword evidence="3" id="KW-0813">Transport</keyword>
<name>A0A1M6KSU6_9BACL</name>
<dbReference type="EMBL" id="FRAF01000002">
    <property type="protein sequence ID" value="SHJ62067.1"/>
    <property type="molecule type" value="Genomic_DNA"/>
</dbReference>
<dbReference type="Proteomes" id="UP000184016">
    <property type="component" value="Unassembled WGS sequence"/>
</dbReference>
<evidence type="ECO:0000313" key="8">
    <source>
        <dbReference type="Proteomes" id="UP000184016"/>
    </source>
</evidence>
<keyword evidence="8" id="KW-1185">Reference proteome</keyword>
<evidence type="ECO:0000259" key="6">
    <source>
        <dbReference type="Pfam" id="PF00496"/>
    </source>
</evidence>